<dbReference type="EMBL" id="OQ890314">
    <property type="protein sequence ID" value="WLJ25693.1"/>
    <property type="molecule type" value="Genomic_DNA"/>
</dbReference>
<evidence type="ECO:0000313" key="1">
    <source>
        <dbReference type="EMBL" id="WLJ25693.1"/>
    </source>
</evidence>
<protein>
    <submittedName>
        <fullName evidence="1">Uncharacterized protein</fullName>
    </submittedName>
</protein>
<accession>A0AA49X435</accession>
<name>A0AA49X435_9VIRU</name>
<organism evidence="1">
    <name type="scientific">Staphylococcus phage HS06</name>
    <dbReference type="NCBI Taxonomy" id="3056400"/>
    <lineage>
        <taxon>Viruses</taxon>
    </lineage>
</organism>
<sequence length="79" mass="9031">MVCLVASNFKDKTDNERLYLKGDVYSCDDDQRIKDLKEKGYLVVVNEQMTKKDIVDTLSSINIVVEDDKTKADILSDLE</sequence>
<reference evidence="1" key="1">
    <citation type="submission" date="2023-04" db="EMBL/GenBank/DDBJ databases">
        <title>The human skin virome in hidradenitis suppurativa patients.</title>
        <authorList>
            <person name="Jansen D."/>
        </authorList>
    </citation>
    <scope>NUCLEOTIDE SEQUENCE</scope>
    <source>
        <strain evidence="1">VC3_JansenPhageC</strain>
    </source>
</reference>
<proteinExistence type="predicted"/>